<proteinExistence type="predicted"/>
<organism evidence="1">
    <name type="scientific">blood disease bacterium R229</name>
    <dbReference type="NCBI Taxonomy" id="741978"/>
    <lineage>
        <taxon>Bacteria</taxon>
        <taxon>Pseudomonadati</taxon>
        <taxon>Pseudomonadota</taxon>
        <taxon>Betaproteobacteria</taxon>
        <taxon>Burkholderiales</taxon>
        <taxon>Burkholderiaceae</taxon>
        <taxon>Ralstonia</taxon>
        <taxon>Ralstonia solanacearum species complex</taxon>
    </lineage>
</organism>
<accession>G2ZS73</accession>
<gene>
    <name evidence="1" type="ORF">BDB_160133</name>
</gene>
<evidence type="ECO:0000313" key="1">
    <source>
        <dbReference type="EMBL" id="CCA81895.1"/>
    </source>
</evidence>
<name>G2ZS73_9RALS</name>
<dbReference type="EMBL" id="FR854072">
    <property type="protein sequence ID" value="CCA81895.1"/>
    <property type="molecule type" value="Genomic_DNA"/>
</dbReference>
<reference evidence="1" key="1">
    <citation type="journal article" date="2011" name="PLoS ONE">
        <title>Ralstonia syzygii, the Blood Disease Bacterium and some Asian R. solanacearum strains form a single genomic species despite divergent lifestyles.</title>
        <authorList>
            <person name="Remenant B."/>
            <person name="de Cambiaire J.C."/>
            <person name="Cellier G."/>
            <person name="Jacobs J.M."/>
            <person name="Mangenot S."/>
            <person name="Barbe V."/>
            <person name="Lajus A."/>
            <person name="Vallenet D."/>
            <person name="Medigue C."/>
            <person name="Fegan M."/>
            <person name="Allen C."/>
            <person name="Prior P."/>
        </authorList>
    </citation>
    <scope>NUCLEOTIDE SEQUENCE</scope>
    <source>
        <strain evidence="1">R229</strain>
    </source>
</reference>
<dbReference type="AlphaFoldDB" id="G2ZS73"/>
<sequence>MIASSYDLQLAELYRAR</sequence>
<reference evidence="1" key="2">
    <citation type="submission" date="2011-04" db="EMBL/GenBank/DDBJ databases">
        <authorList>
            <person name="Genoscope - CEA"/>
        </authorList>
    </citation>
    <scope>NUCLEOTIDE SEQUENCE</scope>
    <source>
        <strain evidence="1">R229</strain>
    </source>
</reference>
<protein>
    <submittedName>
        <fullName evidence="1">Uncharacterized protein</fullName>
    </submittedName>
</protein>